<gene>
    <name evidence="1" type="ORF">AAF712_001473</name>
</gene>
<feature type="non-terminal residue" evidence="1">
    <location>
        <position position="1"/>
    </location>
</feature>
<organism evidence="1 2">
    <name type="scientific">Marasmius tenuissimus</name>
    <dbReference type="NCBI Taxonomy" id="585030"/>
    <lineage>
        <taxon>Eukaryota</taxon>
        <taxon>Fungi</taxon>
        <taxon>Dikarya</taxon>
        <taxon>Basidiomycota</taxon>
        <taxon>Agaricomycotina</taxon>
        <taxon>Agaricomycetes</taxon>
        <taxon>Agaricomycetidae</taxon>
        <taxon>Agaricales</taxon>
        <taxon>Marasmiineae</taxon>
        <taxon>Marasmiaceae</taxon>
        <taxon>Marasmius</taxon>
    </lineage>
</organism>
<dbReference type="EMBL" id="JBBXMP010000003">
    <property type="protein sequence ID" value="KAL0071616.1"/>
    <property type="molecule type" value="Genomic_DNA"/>
</dbReference>
<accession>A0ABR3ACD4</accession>
<comment type="caution">
    <text evidence="1">The sequence shown here is derived from an EMBL/GenBank/DDBJ whole genome shotgun (WGS) entry which is preliminary data.</text>
</comment>
<proteinExistence type="predicted"/>
<keyword evidence="2" id="KW-1185">Reference proteome</keyword>
<protein>
    <submittedName>
        <fullName evidence="1">Uncharacterized protein</fullName>
    </submittedName>
</protein>
<sequence length="125" mass="14426">SVSFTAIGAFLRDEIQINIVVFFSNYLLATTSIAMSRVMFSLHSLASHLGSDAGWLLSNVEISRLDWRRGSREGELIVERWSDEETLCEERSESRLQMSRIGYYEDMPWDSTVQKHRRMESIDCA</sequence>
<name>A0ABR3ACD4_9AGAR</name>
<evidence type="ECO:0000313" key="1">
    <source>
        <dbReference type="EMBL" id="KAL0071616.1"/>
    </source>
</evidence>
<dbReference type="Proteomes" id="UP001437256">
    <property type="component" value="Unassembled WGS sequence"/>
</dbReference>
<evidence type="ECO:0000313" key="2">
    <source>
        <dbReference type="Proteomes" id="UP001437256"/>
    </source>
</evidence>
<reference evidence="1 2" key="1">
    <citation type="submission" date="2024-05" db="EMBL/GenBank/DDBJ databases">
        <title>A draft genome resource for the thread blight pathogen Marasmius tenuissimus strain MS-2.</title>
        <authorList>
            <person name="Yulfo-Soto G.E."/>
            <person name="Baruah I.K."/>
            <person name="Amoako-Attah I."/>
            <person name="Bukari Y."/>
            <person name="Meinhardt L.W."/>
            <person name="Bailey B.A."/>
            <person name="Cohen S.P."/>
        </authorList>
    </citation>
    <scope>NUCLEOTIDE SEQUENCE [LARGE SCALE GENOMIC DNA]</scope>
    <source>
        <strain evidence="1 2">MS-2</strain>
    </source>
</reference>